<reference evidence="1" key="2">
    <citation type="journal article" date="2015" name="Fish Shellfish Immunol.">
        <title>Early steps in the European eel (Anguilla anguilla)-Vibrio vulnificus interaction in the gills: Role of the RtxA13 toxin.</title>
        <authorList>
            <person name="Callol A."/>
            <person name="Pajuelo D."/>
            <person name="Ebbesson L."/>
            <person name="Teles M."/>
            <person name="MacKenzie S."/>
            <person name="Amaro C."/>
        </authorList>
    </citation>
    <scope>NUCLEOTIDE SEQUENCE</scope>
</reference>
<accession>A0A0E9WJP0</accession>
<dbReference type="AlphaFoldDB" id="A0A0E9WJP0"/>
<name>A0A0E9WJP0_ANGAN</name>
<evidence type="ECO:0000313" key="1">
    <source>
        <dbReference type="EMBL" id="JAH89765.1"/>
    </source>
</evidence>
<proteinExistence type="predicted"/>
<sequence>MRFLILPSDCQVNQSGSRIPDDSQNLVWPIKLQVHLRTKQVVLEDVSKSALLLNTDWTTVALH</sequence>
<reference evidence="1" key="1">
    <citation type="submission" date="2014-11" db="EMBL/GenBank/DDBJ databases">
        <authorList>
            <person name="Amaro Gonzalez C."/>
        </authorList>
    </citation>
    <scope>NUCLEOTIDE SEQUENCE</scope>
</reference>
<protein>
    <submittedName>
        <fullName evidence="1">Uncharacterized protein</fullName>
    </submittedName>
</protein>
<dbReference type="EMBL" id="GBXM01018812">
    <property type="protein sequence ID" value="JAH89765.1"/>
    <property type="molecule type" value="Transcribed_RNA"/>
</dbReference>
<organism evidence="1">
    <name type="scientific">Anguilla anguilla</name>
    <name type="common">European freshwater eel</name>
    <name type="synonym">Muraena anguilla</name>
    <dbReference type="NCBI Taxonomy" id="7936"/>
    <lineage>
        <taxon>Eukaryota</taxon>
        <taxon>Metazoa</taxon>
        <taxon>Chordata</taxon>
        <taxon>Craniata</taxon>
        <taxon>Vertebrata</taxon>
        <taxon>Euteleostomi</taxon>
        <taxon>Actinopterygii</taxon>
        <taxon>Neopterygii</taxon>
        <taxon>Teleostei</taxon>
        <taxon>Anguilliformes</taxon>
        <taxon>Anguillidae</taxon>
        <taxon>Anguilla</taxon>
    </lineage>
</organism>